<dbReference type="GO" id="GO:0016020">
    <property type="term" value="C:membrane"/>
    <property type="evidence" value="ECO:0007669"/>
    <property type="project" value="UniProtKB-SubCell"/>
</dbReference>
<proteinExistence type="inferred from homology"/>
<evidence type="ECO:0000313" key="7">
    <source>
        <dbReference type="EMBL" id="NDV31968.1"/>
    </source>
</evidence>
<dbReference type="InterPro" id="IPR005016">
    <property type="entry name" value="TDE1/TMS"/>
</dbReference>
<protein>
    <submittedName>
        <fullName evidence="7">Uncharacterized protein</fullName>
    </submittedName>
</protein>
<reference evidence="7" key="1">
    <citation type="journal article" date="2020" name="J. Eukaryot. Microbiol.">
        <title>De novo Sequencing, Assembly and Annotation of the Transcriptome for the Free-Living Testate Amoeba Arcella intermedia.</title>
        <authorList>
            <person name="Ribeiro G.M."/>
            <person name="Porfirio-Sousa A.L."/>
            <person name="Maurer-Alcala X.X."/>
            <person name="Katz L.A."/>
            <person name="Lahr D.J.G."/>
        </authorList>
    </citation>
    <scope>NUCLEOTIDE SEQUENCE</scope>
</reference>
<evidence type="ECO:0000256" key="2">
    <source>
        <dbReference type="ARBA" id="ARBA00006665"/>
    </source>
</evidence>
<keyword evidence="5 6" id="KW-0472">Membrane</keyword>
<accession>A0A6B2L564</accession>
<comment type="subcellular location">
    <subcellularLocation>
        <location evidence="1">Membrane</location>
        <topology evidence="1">Multi-pass membrane protein</topology>
    </subcellularLocation>
</comment>
<evidence type="ECO:0000256" key="4">
    <source>
        <dbReference type="ARBA" id="ARBA00022989"/>
    </source>
</evidence>
<feature type="transmembrane region" description="Helical" evidence="6">
    <location>
        <begin position="207"/>
        <end position="226"/>
    </location>
</feature>
<dbReference type="PANTHER" id="PTHR10383">
    <property type="entry name" value="SERINE INCORPORATOR"/>
    <property type="match status" value="1"/>
</dbReference>
<name>A0A6B2L564_9EUKA</name>
<comment type="similarity">
    <text evidence="2">Belongs to the TDE1 family.</text>
</comment>
<feature type="transmembrane region" description="Helical" evidence="6">
    <location>
        <begin position="105"/>
        <end position="126"/>
    </location>
</feature>
<dbReference type="PANTHER" id="PTHR10383:SF9">
    <property type="entry name" value="SERINE INCORPORATOR, ISOFORM F"/>
    <property type="match status" value="1"/>
</dbReference>
<organism evidence="7">
    <name type="scientific">Arcella intermedia</name>
    <dbReference type="NCBI Taxonomy" id="1963864"/>
    <lineage>
        <taxon>Eukaryota</taxon>
        <taxon>Amoebozoa</taxon>
        <taxon>Tubulinea</taxon>
        <taxon>Elardia</taxon>
        <taxon>Arcellinida</taxon>
        <taxon>Sphaerothecina</taxon>
        <taxon>Arcellidae</taxon>
        <taxon>Arcella</taxon>
    </lineage>
</organism>
<dbReference type="Pfam" id="PF03348">
    <property type="entry name" value="Serinc"/>
    <property type="match status" value="1"/>
</dbReference>
<evidence type="ECO:0000256" key="5">
    <source>
        <dbReference type="ARBA" id="ARBA00023136"/>
    </source>
</evidence>
<feature type="transmembrane region" description="Helical" evidence="6">
    <location>
        <begin position="178"/>
        <end position="200"/>
    </location>
</feature>
<feature type="transmembrane region" description="Helical" evidence="6">
    <location>
        <begin position="48"/>
        <end position="66"/>
    </location>
</feature>
<feature type="transmembrane region" description="Helical" evidence="6">
    <location>
        <begin position="364"/>
        <end position="390"/>
    </location>
</feature>
<feature type="transmembrane region" description="Helical" evidence="6">
    <location>
        <begin position="246"/>
        <end position="267"/>
    </location>
</feature>
<feature type="transmembrane region" description="Helical" evidence="6">
    <location>
        <begin position="146"/>
        <end position="172"/>
    </location>
</feature>
<feature type="transmembrane region" description="Helical" evidence="6">
    <location>
        <begin position="335"/>
        <end position="352"/>
    </location>
</feature>
<dbReference type="AlphaFoldDB" id="A0A6B2L564"/>
<keyword evidence="3 6" id="KW-0812">Transmembrane</keyword>
<keyword evidence="4 6" id="KW-1133">Transmembrane helix</keyword>
<evidence type="ECO:0000256" key="1">
    <source>
        <dbReference type="ARBA" id="ARBA00004141"/>
    </source>
</evidence>
<dbReference type="EMBL" id="GIBP01002999">
    <property type="protein sequence ID" value="NDV31968.1"/>
    <property type="molecule type" value="Transcribed_RNA"/>
</dbReference>
<evidence type="ECO:0000256" key="6">
    <source>
        <dbReference type="SAM" id="Phobius"/>
    </source>
</evidence>
<evidence type="ECO:0000256" key="3">
    <source>
        <dbReference type="ARBA" id="ARBA00022692"/>
    </source>
</evidence>
<sequence length="421" mass="47712">MFLVELIWIWIVREYLVIHYPWLFNYGDKCLLDDSTCLTQAAVYRGSFFYSLFHLVLALAFIPSRYNKPYTWQYSLQYHLWPVKLVLFGGLLVLVYFIPGGFFEIYPYISITGGSIFLFIQAVLIVDFGYTWHEAWAAPYGSKWSYLLITTTSVFYSLSACIVASLFYFFFYPTPKCAQSAGVIVETVLGVVLFSIISALEKIERGSLFISSVLSFDCLLLIFGALTETDICNKLEADDTFQKLIVFTLGSFFSVIAVSYSSLYYFVAERKVSDAKIIVKHNLTESMGSMGSGGYGKMAGGHGHPHHYGAIIKDTDHLTPISPEEEKKPYSFTKFHLVFAFAGLYLGMVFAYRDSPKLATQSVIVFWVSVAVQILTSLLYIWSLVAPLFITKLQTPHKRDSIYIAAMPDQSQDWEGTKNKI</sequence>
<feature type="transmembrane region" description="Helical" evidence="6">
    <location>
        <begin position="78"/>
        <end position="99"/>
    </location>
</feature>